<gene>
    <name evidence="3" type="ORF">J4557_41680</name>
</gene>
<dbReference type="Gene3D" id="2.130.10.10">
    <property type="entry name" value="YVTN repeat-like/Quinoprotein amine dehydrogenase"/>
    <property type="match status" value="1"/>
</dbReference>
<dbReference type="InterPro" id="IPR011047">
    <property type="entry name" value="Quinoprotein_ADH-like_sf"/>
</dbReference>
<feature type="domain" description="Pyrrolo-quinoline quinone repeat" evidence="2">
    <location>
        <begin position="7"/>
        <end position="174"/>
    </location>
</feature>
<keyword evidence="4" id="KW-1185">Reference proteome</keyword>
<dbReference type="EMBL" id="JAGEOK010000040">
    <property type="protein sequence ID" value="MBO2444050.1"/>
    <property type="molecule type" value="Genomic_DNA"/>
</dbReference>
<dbReference type="Proteomes" id="UP000666915">
    <property type="component" value="Unassembled WGS sequence"/>
</dbReference>
<organism evidence="3 4">
    <name type="scientific">Actinomadura nitritigenes</name>
    <dbReference type="NCBI Taxonomy" id="134602"/>
    <lineage>
        <taxon>Bacteria</taxon>
        <taxon>Bacillati</taxon>
        <taxon>Actinomycetota</taxon>
        <taxon>Actinomycetes</taxon>
        <taxon>Streptosporangiales</taxon>
        <taxon>Thermomonosporaceae</taxon>
        <taxon>Actinomadura</taxon>
    </lineage>
</organism>
<evidence type="ECO:0000256" key="1">
    <source>
        <dbReference type="SAM" id="MobiDB-lite"/>
    </source>
</evidence>
<accession>A0ABS3RD64</accession>
<protein>
    <submittedName>
        <fullName evidence="3">PQQ-binding-like beta-propeller repeat protein</fullName>
    </submittedName>
</protein>
<dbReference type="InterPro" id="IPR015943">
    <property type="entry name" value="WD40/YVTN_repeat-like_dom_sf"/>
</dbReference>
<proteinExistence type="predicted"/>
<dbReference type="InterPro" id="IPR002372">
    <property type="entry name" value="PQQ_rpt_dom"/>
</dbReference>
<dbReference type="RefSeq" id="WP_208272353.1">
    <property type="nucleotide sequence ID" value="NZ_BAAAGM010000020.1"/>
</dbReference>
<evidence type="ECO:0000259" key="2">
    <source>
        <dbReference type="Pfam" id="PF13360"/>
    </source>
</evidence>
<feature type="compositionally biased region" description="Basic residues" evidence="1">
    <location>
        <begin position="236"/>
        <end position="246"/>
    </location>
</feature>
<dbReference type="SUPFAM" id="SSF50998">
    <property type="entry name" value="Quinoprotein alcohol dehydrogenase-like"/>
    <property type="match status" value="1"/>
</dbReference>
<comment type="caution">
    <text evidence="3">The sequence shown here is derived from an EMBL/GenBank/DDBJ whole genome shotgun (WGS) entry which is preliminary data.</text>
</comment>
<reference evidence="3 4" key="1">
    <citation type="submission" date="2021-03" db="EMBL/GenBank/DDBJ databases">
        <authorList>
            <person name="Kanchanasin P."/>
            <person name="Saeng-In P."/>
            <person name="Phongsopitanun W."/>
            <person name="Yuki M."/>
            <person name="Kudo T."/>
            <person name="Ohkuma M."/>
            <person name="Tanasupawat S."/>
        </authorList>
    </citation>
    <scope>NUCLEOTIDE SEQUENCE [LARGE SCALE GENOMIC DNA]</scope>
    <source>
        <strain evidence="3 4">L46</strain>
    </source>
</reference>
<dbReference type="Pfam" id="PF13360">
    <property type="entry name" value="PQQ_2"/>
    <property type="match status" value="1"/>
</dbReference>
<name>A0ABS3RD64_9ACTN</name>
<evidence type="ECO:0000313" key="4">
    <source>
        <dbReference type="Proteomes" id="UP000666915"/>
    </source>
</evidence>
<feature type="region of interest" description="Disordered" evidence="1">
    <location>
        <begin position="216"/>
        <end position="246"/>
    </location>
</feature>
<sequence length="246" mass="25874">MAASPQGVEALNARTGATLWRSASFDRSGVAAFAVSGRHVVIAARDGRWIGVRASTGLVSWRSQAPSGALIPYSDGLRVLAGSATVPVASLDTHTVRGIDGLTGRVKWTIGREQLYGCTPDASRLTQPNSVETKRYVSKNWLAIPVTCGVRNAVVAVDAASGRAAWRHGTLTPDDSPLSSAGDRFVGINDAGCGIFERGIEEDSHELILQIRRVGDRRRSPSLGRGPSGGSAGSGIRRHPGLRSPT</sequence>
<evidence type="ECO:0000313" key="3">
    <source>
        <dbReference type="EMBL" id="MBO2444050.1"/>
    </source>
</evidence>